<evidence type="ECO:0000313" key="1">
    <source>
        <dbReference type="EMBL" id="TGY44305.1"/>
    </source>
</evidence>
<dbReference type="EMBL" id="SRYR01000001">
    <property type="protein sequence ID" value="TGY44305.1"/>
    <property type="molecule type" value="Genomic_DNA"/>
</dbReference>
<dbReference type="OrthoDB" id="9809725at2"/>
<name>A0A4S2DQ42_9CLOT</name>
<evidence type="ECO:0000313" key="2">
    <source>
        <dbReference type="Proteomes" id="UP000306888"/>
    </source>
</evidence>
<reference evidence="1 2" key="1">
    <citation type="submission" date="2019-04" db="EMBL/GenBank/DDBJ databases">
        <title>Microbes associate with the intestines of laboratory mice.</title>
        <authorList>
            <person name="Navarre W."/>
            <person name="Wong E."/>
            <person name="Huang K."/>
            <person name="Tropini C."/>
            <person name="Ng K."/>
            <person name="Yu B."/>
        </authorList>
    </citation>
    <scope>NUCLEOTIDE SEQUENCE [LARGE SCALE GENOMIC DNA]</scope>
    <source>
        <strain evidence="1 2">NM50_B9-20</strain>
    </source>
</reference>
<protein>
    <submittedName>
        <fullName evidence="1">Uncharacterized protein</fullName>
    </submittedName>
</protein>
<dbReference type="RefSeq" id="WP_136005403.1">
    <property type="nucleotide sequence ID" value="NZ_SRYR01000001.1"/>
</dbReference>
<keyword evidence="2" id="KW-1185">Reference proteome</keyword>
<organism evidence="1 2">
    <name type="scientific">Clostridium sartagoforme</name>
    <dbReference type="NCBI Taxonomy" id="84031"/>
    <lineage>
        <taxon>Bacteria</taxon>
        <taxon>Bacillati</taxon>
        <taxon>Bacillota</taxon>
        <taxon>Clostridia</taxon>
        <taxon>Eubacteriales</taxon>
        <taxon>Clostridiaceae</taxon>
        <taxon>Clostridium</taxon>
    </lineage>
</organism>
<sequence length="375" mass="44260">MVKIFDESNLDEYRENHKDKFVYEYAYPFLSYGSENLISNLKTNVKVLQLSNGREVIITINKKEYSNTYTVSPFSHFITYCYDELYCLNNKILEFVLRPIIYLIGLLFKTGEINNIAIVNSLMLSTNLINNLSFKELKEIKEYLIKNYPKSTIVFRSLNNYFYSNISASLEKLDFKKLPSRQIYLLKKSDTLNKSARKKINQDYKLISKNNLDIIDIKETIYSAEIVKLYNMLYIDKYSKSNPMINKTFVEVLINNDKFIFKGLINKDMELMGVIGCFVVNNTLTTPILGYDTSKEIDLYRMLTSMINKLGEELSCNIHRSSGVGKFKKLRRSKKDIEYIYYYNEHLAFYRKMPYKLLSILNSKRIIKFIMERDF</sequence>
<comment type="caution">
    <text evidence="1">The sequence shown here is derived from an EMBL/GenBank/DDBJ whole genome shotgun (WGS) entry which is preliminary data.</text>
</comment>
<dbReference type="AlphaFoldDB" id="A0A4S2DQ42"/>
<gene>
    <name evidence="1" type="ORF">E5347_05705</name>
</gene>
<proteinExistence type="predicted"/>
<dbReference type="Proteomes" id="UP000306888">
    <property type="component" value="Unassembled WGS sequence"/>
</dbReference>
<accession>A0A4S2DQ42</accession>